<dbReference type="InterPro" id="IPR011527">
    <property type="entry name" value="ABC1_TM_dom"/>
</dbReference>
<dbReference type="Proteomes" id="UP000075901">
    <property type="component" value="Unassembled WGS sequence"/>
</dbReference>
<proteinExistence type="predicted"/>
<dbReference type="AlphaFoldDB" id="A0A182SIT1"/>
<evidence type="ECO:0000256" key="4">
    <source>
        <dbReference type="ARBA" id="ARBA00022737"/>
    </source>
</evidence>
<dbReference type="InterPro" id="IPR036640">
    <property type="entry name" value="ABC1_TM_sf"/>
</dbReference>
<evidence type="ECO:0000256" key="1">
    <source>
        <dbReference type="ARBA" id="ARBA00004127"/>
    </source>
</evidence>
<feature type="domain" description="ABC transmembrane type-1" evidence="10">
    <location>
        <begin position="1"/>
        <end position="59"/>
    </location>
</feature>
<reference evidence="11" key="2">
    <citation type="submission" date="2020-05" db="UniProtKB">
        <authorList>
            <consortium name="EnsemblMetazoa"/>
        </authorList>
    </citation>
    <scope>IDENTIFICATION</scope>
    <source>
        <strain evidence="11">maculatus3</strain>
    </source>
</reference>
<keyword evidence="5" id="KW-0547">Nucleotide-binding</keyword>
<dbReference type="GO" id="GO:0140359">
    <property type="term" value="F:ABC-type transporter activity"/>
    <property type="evidence" value="ECO:0007669"/>
    <property type="project" value="InterPro"/>
</dbReference>
<evidence type="ECO:0000256" key="6">
    <source>
        <dbReference type="ARBA" id="ARBA00022840"/>
    </source>
</evidence>
<name>A0A182SIT1_9DIPT</name>
<keyword evidence="6" id="KW-0067">ATP-binding</keyword>
<dbReference type="PANTHER" id="PTHR24223:SF443">
    <property type="entry name" value="MULTIDRUG-RESISTANCE LIKE PROTEIN 1, ISOFORM I"/>
    <property type="match status" value="1"/>
</dbReference>
<evidence type="ECO:0000256" key="8">
    <source>
        <dbReference type="ARBA" id="ARBA00023136"/>
    </source>
</evidence>
<comment type="subcellular location">
    <subcellularLocation>
        <location evidence="1">Endomembrane system</location>
        <topology evidence="1">Multi-pass membrane protein</topology>
    </subcellularLocation>
</comment>
<evidence type="ECO:0000259" key="10">
    <source>
        <dbReference type="PROSITE" id="PS50929"/>
    </source>
</evidence>
<evidence type="ECO:0000256" key="9">
    <source>
        <dbReference type="SAM" id="Phobius"/>
    </source>
</evidence>
<dbReference type="InterPro" id="IPR050173">
    <property type="entry name" value="ABC_transporter_C-like"/>
</dbReference>
<keyword evidence="8 9" id="KW-0472">Membrane</keyword>
<dbReference type="Gene3D" id="1.20.1560.10">
    <property type="entry name" value="ABC transporter type 1, transmembrane domain"/>
    <property type="match status" value="1"/>
</dbReference>
<protein>
    <recommendedName>
        <fullName evidence="10">ABC transmembrane type-1 domain-containing protein</fullName>
    </recommendedName>
</protein>
<keyword evidence="2" id="KW-0813">Transport</keyword>
<evidence type="ECO:0000313" key="12">
    <source>
        <dbReference type="Proteomes" id="UP000075901"/>
    </source>
</evidence>
<dbReference type="EnsemblMetazoa" id="AMAM007622-RA">
    <property type="protein sequence ID" value="AMAM007622-PA"/>
    <property type="gene ID" value="AMAM007622"/>
</dbReference>
<feature type="transmembrane region" description="Helical" evidence="9">
    <location>
        <begin position="47"/>
        <end position="75"/>
    </location>
</feature>
<dbReference type="VEuPathDB" id="VectorBase:AMAM007622"/>
<keyword evidence="4" id="KW-0677">Repeat</keyword>
<dbReference type="Pfam" id="PF00664">
    <property type="entry name" value="ABC_membrane"/>
    <property type="match status" value="1"/>
</dbReference>
<dbReference type="GO" id="GO:0005524">
    <property type="term" value="F:ATP binding"/>
    <property type="evidence" value="ECO:0007669"/>
    <property type="project" value="UniProtKB-KW"/>
</dbReference>
<evidence type="ECO:0000256" key="3">
    <source>
        <dbReference type="ARBA" id="ARBA00022692"/>
    </source>
</evidence>
<dbReference type="PROSITE" id="PS50929">
    <property type="entry name" value="ABC_TM1F"/>
    <property type="match status" value="1"/>
</dbReference>
<organism evidence="11 12">
    <name type="scientific">Anopheles maculatus</name>
    <dbReference type="NCBI Taxonomy" id="74869"/>
    <lineage>
        <taxon>Eukaryota</taxon>
        <taxon>Metazoa</taxon>
        <taxon>Ecdysozoa</taxon>
        <taxon>Arthropoda</taxon>
        <taxon>Hexapoda</taxon>
        <taxon>Insecta</taxon>
        <taxon>Pterygota</taxon>
        <taxon>Neoptera</taxon>
        <taxon>Endopterygota</taxon>
        <taxon>Diptera</taxon>
        <taxon>Nematocera</taxon>
        <taxon>Culicoidea</taxon>
        <taxon>Culicidae</taxon>
        <taxon>Anophelinae</taxon>
        <taxon>Anopheles</taxon>
        <taxon>Anopheles maculatus group</taxon>
    </lineage>
</organism>
<accession>A0A182SIT1</accession>
<evidence type="ECO:0000256" key="2">
    <source>
        <dbReference type="ARBA" id="ARBA00022448"/>
    </source>
</evidence>
<dbReference type="GO" id="GO:0012505">
    <property type="term" value="C:endomembrane system"/>
    <property type="evidence" value="ECO:0007669"/>
    <property type="project" value="UniProtKB-SubCell"/>
</dbReference>
<keyword evidence="7 9" id="KW-1133">Transmembrane helix</keyword>
<reference evidence="12" key="1">
    <citation type="submission" date="2013-09" db="EMBL/GenBank/DDBJ databases">
        <title>The Genome Sequence of Anopheles maculatus species B.</title>
        <authorList>
            <consortium name="The Broad Institute Genomics Platform"/>
            <person name="Neafsey D.E."/>
            <person name="Besansky N."/>
            <person name="Howell P."/>
            <person name="Walton C."/>
            <person name="Young S.K."/>
            <person name="Zeng Q."/>
            <person name="Gargeya S."/>
            <person name="Fitzgerald M."/>
            <person name="Haas B."/>
            <person name="Abouelleil A."/>
            <person name="Allen A.W."/>
            <person name="Alvarado L."/>
            <person name="Arachchi H.M."/>
            <person name="Berlin A.M."/>
            <person name="Chapman S.B."/>
            <person name="Gainer-Dewar J."/>
            <person name="Goldberg J."/>
            <person name="Griggs A."/>
            <person name="Gujja S."/>
            <person name="Hansen M."/>
            <person name="Howarth C."/>
            <person name="Imamovic A."/>
            <person name="Ireland A."/>
            <person name="Larimer J."/>
            <person name="McCowan C."/>
            <person name="Murphy C."/>
            <person name="Pearson M."/>
            <person name="Poon T.W."/>
            <person name="Priest M."/>
            <person name="Roberts A."/>
            <person name="Saif S."/>
            <person name="Shea T."/>
            <person name="Sisk P."/>
            <person name="Sykes S."/>
            <person name="Wortman J."/>
            <person name="Nusbaum C."/>
            <person name="Birren B."/>
        </authorList>
    </citation>
    <scope>NUCLEOTIDE SEQUENCE [LARGE SCALE GENOMIC DNA]</scope>
    <source>
        <strain evidence="12">maculatus3</strain>
    </source>
</reference>
<sequence length="87" mass="9901">MHELLLRYVLHWPMSLYDTTPLGRVLNRFSKDVDTVDNTLPQLIRSFLAQFFAVMILMASFAGSLSFALGALTAAKEMHVLLLRYVL</sequence>
<evidence type="ECO:0000256" key="5">
    <source>
        <dbReference type="ARBA" id="ARBA00022741"/>
    </source>
</evidence>
<evidence type="ECO:0000313" key="11">
    <source>
        <dbReference type="EnsemblMetazoa" id="AMAM007622-PA"/>
    </source>
</evidence>
<keyword evidence="3 9" id="KW-0812">Transmembrane</keyword>
<evidence type="ECO:0000256" key="7">
    <source>
        <dbReference type="ARBA" id="ARBA00022989"/>
    </source>
</evidence>
<dbReference type="GO" id="GO:0016020">
    <property type="term" value="C:membrane"/>
    <property type="evidence" value="ECO:0007669"/>
    <property type="project" value="InterPro"/>
</dbReference>
<dbReference type="SUPFAM" id="SSF90123">
    <property type="entry name" value="ABC transporter transmembrane region"/>
    <property type="match status" value="1"/>
</dbReference>
<dbReference type="PANTHER" id="PTHR24223">
    <property type="entry name" value="ATP-BINDING CASSETTE SUB-FAMILY C"/>
    <property type="match status" value="1"/>
</dbReference>
<keyword evidence="12" id="KW-1185">Reference proteome</keyword>